<dbReference type="EMBL" id="ASWJ01000009">
    <property type="protein sequence ID" value="EOW80400.1"/>
    <property type="molecule type" value="Genomic_DNA"/>
</dbReference>
<feature type="transmembrane region" description="Helical" evidence="1">
    <location>
        <begin position="332"/>
        <end position="355"/>
    </location>
</feature>
<keyword evidence="1" id="KW-1133">Transmembrane helix</keyword>
<keyword evidence="1" id="KW-0472">Membrane</keyword>
<feature type="transmembrane region" description="Helical" evidence="1">
    <location>
        <begin position="361"/>
        <end position="381"/>
    </location>
</feature>
<dbReference type="Proteomes" id="UP000014113">
    <property type="component" value="Unassembled WGS sequence"/>
</dbReference>
<protein>
    <recommendedName>
        <fullName evidence="4">ABC transporter membrane protein</fullName>
    </recommendedName>
</protein>
<dbReference type="Pfam" id="PF09586">
    <property type="entry name" value="YfhO"/>
    <property type="match status" value="1"/>
</dbReference>
<evidence type="ECO:0000313" key="3">
    <source>
        <dbReference type="Proteomes" id="UP000014113"/>
    </source>
</evidence>
<keyword evidence="1" id="KW-0812">Transmembrane</keyword>
<comment type="caution">
    <text evidence="2">The sequence shown here is derived from an EMBL/GenBank/DDBJ whole genome shotgun (WGS) entry which is preliminary data.</text>
</comment>
<sequence length="874" mass="99837">MLKKRSILSLEQKEWLEFHWIYLLLSFMLPVIIMMVVYLLNGIYPGSERSVLASDAFSQFSNFHASFRNMLLGKQGLFYSWQASIGLNYLALAAYYLGGIFTPLVLFFPNQLMPDALFFLTLIKIGAMGLSFFVFAYHSYRKLQHLEKLALATCYALLSFAIAHSEIIMWLDAFIYLPLIILGINRVIEKQRYKTLFFSYFLLFISNFYMAFMIGVFSVLYFFAQLLIRFKATKKAIIPYFVTAFLSGGASMFIVLPTVMDLRTNGETLSTFTKLKTEATGWLDLIMKNFIGVYDGTKYGSIPFIFVGVLSLYLCLLYFVSLKVNWRNKLAYGAIFAILIASFYLQPLNLFWHGFHAPNMFLFRYAFLFSFLVLYLAGYGLELAFETKPMLKISLGVGLLAIFSLSYLFKPASSYTYVSQISLFATILFLAAYSLLLALSQTSKRHYISVLLLLFVIGEMGINSYQMIKGIREDWVYASRILYTGPYEDIATLVDSTKKANNSFYRLENLDGVSVNDSFNYNYAGIGMFSSMRNRHASSLLHQLGFQSRGTNLNLRYQNNTLLMDSLFDVKYNIATQDIEKYGFQQIESANQYQLFENTNALGLGLLTDPTIFNVQLPENDNLTSQTNLFNALAKQNNRYYQFMVPKMVQKSHSQVDENGSITTFTQESANLEQTITWEITLPKNSQAYLSLFPFDFAKIGTSKVTIDVNGQKRTTQIDINGQYYNLGNYSKSTKLRFTTSFSGEKEIKLIAPKILILDTQAFQKAVNQLKTQTVQFKTKGHLATAQFNAKTEQVLFTTIAYDKGWHAYIDGKKTSITAFKEGLLAIKVPKGKHHLVLKYYPPGLFLGCTLSISSGLLFFVFYRYQRKKLSQQL</sequence>
<dbReference type="InterPro" id="IPR018580">
    <property type="entry name" value="Uncharacterised_YfhO"/>
</dbReference>
<accession>S0K6E8</accession>
<feature type="transmembrane region" description="Helical" evidence="1">
    <location>
        <begin position="77"/>
        <end position="97"/>
    </location>
</feature>
<evidence type="ECO:0000313" key="2">
    <source>
        <dbReference type="EMBL" id="EOW80400.1"/>
    </source>
</evidence>
<feature type="transmembrane region" description="Helical" evidence="1">
    <location>
        <begin position="446"/>
        <end position="465"/>
    </location>
</feature>
<feature type="transmembrane region" description="Helical" evidence="1">
    <location>
        <begin position="149"/>
        <end position="177"/>
    </location>
</feature>
<proteinExistence type="predicted"/>
<name>S0K6E8_9ENTE</name>
<dbReference type="RefSeq" id="WP_016183625.1">
    <property type="nucleotide sequence ID" value="NZ_JXKI01000011.1"/>
</dbReference>
<dbReference type="PATRIC" id="fig|1121865.3.peg.1449"/>
<feature type="transmembrane region" description="Helical" evidence="1">
    <location>
        <begin position="393"/>
        <end position="409"/>
    </location>
</feature>
<dbReference type="PANTHER" id="PTHR38454">
    <property type="entry name" value="INTEGRAL MEMBRANE PROTEIN-RELATED"/>
    <property type="match status" value="1"/>
</dbReference>
<dbReference type="AlphaFoldDB" id="S0K6E8"/>
<dbReference type="OrthoDB" id="9815466at2"/>
<reference evidence="2 3" key="1">
    <citation type="submission" date="2013-03" db="EMBL/GenBank/DDBJ databases">
        <title>The Genome Sequence of Enterococcus columbae ATCC_51263 (PacBio/Illumina hybrid assembly).</title>
        <authorList>
            <consortium name="The Broad Institute Genomics Platform"/>
            <consortium name="The Broad Institute Genome Sequencing Center for Infectious Disease"/>
            <person name="Earl A."/>
            <person name="Russ C."/>
            <person name="Gilmore M."/>
            <person name="Surin D."/>
            <person name="Walker B."/>
            <person name="Young S."/>
            <person name="Zeng Q."/>
            <person name="Gargeya S."/>
            <person name="Fitzgerald M."/>
            <person name="Haas B."/>
            <person name="Abouelleil A."/>
            <person name="Allen A.W."/>
            <person name="Alvarado L."/>
            <person name="Arachchi H.M."/>
            <person name="Berlin A.M."/>
            <person name="Chapman S.B."/>
            <person name="Gainer-Dewar J."/>
            <person name="Goldberg J."/>
            <person name="Griggs A."/>
            <person name="Gujja S."/>
            <person name="Hansen M."/>
            <person name="Howarth C."/>
            <person name="Imamovic A."/>
            <person name="Ireland A."/>
            <person name="Larimer J."/>
            <person name="McCowan C."/>
            <person name="Murphy C."/>
            <person name="Pearson M."/>
            <person name="Poon T.W."/>
            <person name="Priest M."/>
            <person name="Roberts A."/>
            <person name="Saif S."/>
            <person name="Shea T."/>
            <person name="Sisk P."/>
            <person name="Sykes S."/>
            <person name="Wortman J."/>
            <person name="Nusbaum C."/>
            <person name="Birren B."/>
        </authorList>
    </citation>
    <scope>NUCLEOTIDE SEQUENCE [LARGE SCALE GENOMIC DNA]</scope>
    <source>
        <strain evidence="2 3">ATCC 51263</strain>
    </source>
</reference>
<evidence type="ECO:0000256" key="1">
    <source>
        <dbReference type="SAM" id="Phobius"/>
    </source>
</evidence>
<feature type="transmembrane region" description="Helical" evidence="1">
    <location>
        <begin position="20"/>
        <end position="40"/>
    </location>
</feature>
<gene>
    <name evidence="2" type="ORF">I568_02100</name>
</gene>
<feature type="transmembrane region" description="Helical" evidence="1">
    <location>
        <begin position="840"/>
        <end position="863"/>
    </location>
</feature>
<feature type="transmembrane region" description="Helical" evidence="1">
    <location>
        <begin position="421"/>
        <end position="439"/>
    </location>
</feature>
<feature type="transmembrane region" description="Helical" evidence="1">
    <location>
        <begin position="117"/>
        <end position="137"/>
    </location>
</feature>
<keyword evidence="3" id="KW-1185">Reference proteome</keyword>
<evidence type="ECO:0008006" key="4">
    <source>
        <dbReference type="Google" id="ProtNLM"/>
    </source>
</evidence>
<organism evidence="2 3">
    <name type="scientific">Enterococcus columbae DSM 7374 = ATCC 51263</name>
    <dbReference type="NCBI Taxonomy" id="1121865"/>
    <lineage>
        <taxon>Bacteria</taxon>
        <taxon>Bacillati</taxon>
        <taxon>Bacillota</taxon>
        <taxon>Bacilli</taxon>
        <taxon>Lactobacillales</taxon>
        <taxon>Enterococcaceae</taxon>
        <taxon>Enterococcus</taxon>
    </lineage>
</organism>
<feature type="transmembrane region" description="Helical" evidence="1">
    <location>
        <begin position="302"/>
        <end position="320"/>
    </location>
</feature>
<dbReference type="eggNOG" id="COG4485">
    <property type="taxonomic scope" value="Bacteria"/>
</dbReference>
<dbReference type="PANTHER" id="PTHR38454:SF1">
    <property type="entry name" value="INTEGRAL MEMBRANE PROTEIN"/>
    <property type="match status" value="1"/>
</dbReference>
<dbReference type="STRING" id="1121865.OMW_01486"/>
<feature type="transmembrane region" description="Helical" evidence="1">
    <location>
        <begin position="236"/>
        <end position="256"/>
    </location>
</feature>
<feature type="transmembrane region" description="Helical" evidence="1">
    <location>
        <begin position="197"/>
        <end position="224"/>
    </location>
</feature>